<feature type="compositionally biased region" description="Basic and acidic residues" evidence="1">
    <location>
        <begin position="143"/>
        <end position="159"/>
    </location>
</feature>
<reference evidence="2" key="1">
    <citation type="submission" date="2023-01" db="EMBL/GenBank/DDBJ databases">
        <title>Colletotrichum chrysophilum M932 genome sequence.</title>
        <authorList>
            <person name="Baroncelli R."/>
        </authorList>
    </citation>
    <scope>NUCLEOTIDE SEQUENCE</scope>
    <source>
        <strain evidence="2">M932</strain>
    </source>
</reference>
<name>A0AAD9A2S0_9PEZI</name>
<comment type="caution">
    <text evidence="2">The sequence shown here is derived from an EMBL/GenBank/DDBJ whole genome shotgun (WGS) entry which is preliminary data.</text>
</comment>
<keyword evidence="3" id="KW-1185">Reference proteome</keyword>
<proteinExistence type="predicted"/>
<evidence type="ECO:0000313" key="3">
    <source>
        <dbReference type="Proteomes" id="UP001243330"/>
    </source>
</evidence>
<evidence type="ECO:0000256" key="1">
    <source>
        <dbReference type="SAM" id="MobiDB-lite"/>
    </source>
</evidence>
<accession>A0AAD9A2S0</accession>
<dbReference type="EMBL" id="JAQOWY010000660">
    <property type="protein sequence ID" value="KAK1839530.1"/>
    <property type="molecule type" value="Genomic_DNA"/>
</dbReference>
<feature type="region of interest" description="Disordered" evidence="1">
    <location>
        <begin position="188"/>
        <end position="231"/>
    </location>
</feature>
<feature type="region of interest" description="Disordered" evidence="1">
    <location>
        <begin position="137"/>
        <end position="164"/>
    </location>
</feature>
<sequence>MQHNLEPAVGGRLADIANRGLFVRYFAADISRVCAPHKAPQAPIMDSSVSNVISDDTTGDGVQIATLPAALSAPSNNVPSHKGNVLPPPCRLKPYRFPKPVRRHPPEPLAFHRLPDNVRWASETPKPEFPSAFMNLDPLPTQRPEKHQAPPEARPETPLRPKRRRLLSQMKRGAKAIRGTALIQKTEHLESSDADIPQKTERTAKIEGTQRVTKRRKTYPAIADDDDDEFA</sequence>
<organism evidence="2 3">
    <name type="scientific">Colletotrichum chrysophilum</name>
    <dbReference type="NCBI Taxonomy" id="1836956"/>
    <lineage>
        <taxon>Eukaryota</taxon>
        <taxon>Fungi</taxon>
        <taxon>Dikarya</taxon>
        <taxon>Ascomycota</taxon>
        <taxon>Pezizomycotina</taxon>
        <taxon>Sordariomycetes</taxon>
        <taxon>Hypocreomycetidae</taxon>
        <taxon>Glomerellales</taxon>
        <taxon>Glomerellaceae</taxon>
        <taxon>Colletotrichum</taxon>
        <taxon>Colletotrichum gloeosporioides species complex</taxon>
    </lineage>
</organism>
<gene>
    <name evidence="2" type="ORF">CCHR01_17843</name>
</gene>
<dbReference type="Proteomes" id="UP001243330">
    <property type="component" value="Unassembled WGS sequence"/>
</dbReference>
<dbReference type="AlphaFoldDB" id="A0AAD9A2S0"/>
<protein>
    <submittedName>
        <fullName evidence="2">Uncharacterized protein</fullName>
    </submittedName>
</protein>
<feature type="compositionally biased region" description="Basic and acidic residues" evidence="1">
    <location>
        <begin position="188"/>
        <end position="205"/>
    </location>
</feature>
<evidence type="ECO:0000313" key="2">
    <source>
        <dbReference type="EMBL" id="KAK1839530.1"/>
    </source>
</evidence>